<feature type="transmembrane region" description="Helical" evidence="1">
    <location>
        <begin position="20"/>
        <end position="39"/>
    </location>
</feature>
<organism evidence="2 3">
    <name type="scientific">Sphingomonas gellani</name>
    <dbReference type="NCBI Taxonomy" id="1166340"/>
    <lineage>
        <taxon>Bacteria</taxon>
        <taxon>Pseudomonadati</taxon>
        <taxon>Pseudomonadota</taxon>
        <taxon>Alphaproteobacteria</taxon>
        <taxon>Sphingomonadales</taxon>
        <taxon>Sphingomonadaceae</taxon>
        <taxon>Sphingomonas</taxon>
    </lineage>
</organism>
<dbReference type="Proteomes" id="UP000199206">
    <property type="component" value="Unassembled WGS sequence"/>
</dbReference>
<protein>
    <submittedName>
        <fullName evidence="2">Uncharacterized protein</fullName>
    </submittedName>
</protein>
<dbReference type="RefSeq" id="WP_093665127.1">
    <property type="nucleotide sequence ID" value="NZ_FOCF01000003.1"/>
</dbReference>
<accession>A0A1H8CD61</accession>
<keyword evidence="1" id="KW-1133">Transmembrane helix</keyword>
<keyword evidence="1" id="KW-0472">Membrane</keyword>
<dbReference type="STRING" id="1166340.SAMN05192583_1561"/>
<proteinExistence type="predicted"/>
<reference evidence="3" key="1">
    <citation type="submission" date="2016-10" db="EMBL/GenBank/DDBJ databases">
        <authorList>
            <person name="Varghese N."/>
            <person name="Submissions S."/>
        </authorList>
    </citation>
    <scope>NUCLEOTIDE SEQUENCE [LARGE SCALE GENOMIC DNA]</scope>
    <source>
        <strain evidence="3">S6-262</strain>
    </source>
</reference>
<evidence type="ECO:0000313" key="3">
    <source>
        <dbReference type="Proteomes" id="UP000199206"/>
    </source>
</evidence>
<dbReference type="AlphaFoldDB" id="A0A1H8CD61"/>
<keyword evidence="1" id="KW-0812">Transmembrane</keyword>
<dbReference type="EMBL" id="FOCF01000003">
    <property type="protein sequence ID" value="SEM93023.1"/>
    <property type="molecule type" value="Genomic_DNA"/>
</dbReference>
<evidence type="ECO:0000313" key="2">
    <source>
        <dbReference type="EMBL" id="SEM93023.1"/>
    </source>
</evidence>
<gene>
    <name evidence="2" type="ORF">SAMN05192583_1561</name>
</gene>
<name>A0A1H8CD61_9SPHN</name>
<sequence>MYMAPIVREQRQPSSAMARMAVGVPTLAVSVVVMLPWLAANMAVSAAVVGVLAIARGPRALAQAVSYAGQVTLGR</sequence>
<evidence type="ECO:0000256" key="1">
    <source>
        <dbReference type="SAM" id="Phobius"/>
    </source>
</evidence>
<keyword evidence="3" id="KW-1185">Reference proteome</keyword>